<evidence type="ECO:0000256" key="8">
    <source>
        <dbReference type="SAM" id="Phobius"/>
    </source>
</evidence>
<feature type="region of interest" description="Disordered" evidence="7">
    <location>
        <begin position="224"/>
        <end position="264"/>
    </location>
</feature>
<dbReference type="InterPro" id="IPR009688">
    <property type="entry name" value="FAM210A/B-like_dom"/>
</dbReference>
<feature type="transmembrane region" description="Helical" evidence="8">
    <location>
        <begin position="94"/>
        <end position="117"/>
    </location>
</feature>
<evidence type="ECO:0000259" key="9">
    <source>
        <dbReference type="Pfam" id="PF06916"/>
    </source>
</evidence>
<evidence type="ECO:0000256" key="4">
    <source>
        <dbReference type="ARBA" id="ARBA00023054"/>
    </source>
</evidence>
<name>J3JXS9_DENPD</name>
<accession>J3JXS9</accession>
<dbReference type="PANTHER" id="PTHR21377:SF1">
    <property type="entry name" value="PROTEIN FAM210A"/>
    <property type="match status" value="1"/>
</dbReference>
<keyword evidence="5 8" id="KW-0472">Membrane</keyword>
<dbReference type="EMBL" id="BT128050">
    <property type="protein sequence ID" value="AEE63011.1"/>
    <property type="molecule type" value="mRNA"/>
</dbReference>
<evidence type="ECO:0000256" key="7">
    <source>
        <dbReference type="SAM" id="MobiDB-lite"/>
    </source>
</evidence>
<keyword evidence="4 6" id="KW-0175">Coiled coil</keyword>
<proteinExistence type="evidence at transcript level"/>
<organism evidence="10">
    <name type="scientific">Dendroctonus ponderosae</name>
    <name type="common">Mountain pine beetle</name>
    <dbReference type="NCBI Taxonomy" id="77166"/>
    <lineage>
        <taxon>Eukaryota</taxon>
        <taxon>Metazoa</taxon>
        <taxon>Ecdysozoa</taxon>
        <taxon>Arthropoda</taxon>
        <taxon>Hexapoda</taxon>
        <taxon>Insecta</taxon>
        <taxon>Pterygota</taxon>
        <taxon>Neoptera</taxon>
        <taxon>Endopterygota</taxon>
        <taxon>Coleoptera</taxon>
        <taxon>Polyphaga</taxon>
        <taxon>Cucujiformia</taxon>
        <taxon>Curculionidae</taxon>
        <taxon>Scolytinae</taxon>
        <taxon>Dendroctonus</taxon>
    </lineage>
</organism>
<evidence type="ECO:0000313" key="10">
    <source>
        <dbReference type="EMBL" id="AEE63011.1"/>
    </source>
</evidence>
<dbReference type="HOGENOM" id="CLU_1054729_0_0_1"/>
<protein>
    <recommendedName>
        <fullName evidence="9">DUF1279 domain-containing protein</fullName>
    </recommendedName>
</protein>
<dbReference type="Gene3D" id="1.20.120.20">
    <property type="entry name" value="Apolipoprotein"/>
    <property type="match status" value="1"/>
</dbReference>
<dbReference type="PANTHER" id="PTHR21377">
    <property type="entry name" value="PROTEIN FAM210B, MITOCHONDRIAL"/>
    <property type="match status" value="1"/>
</dbReference>
<reference evidence="10" key="1">
    <citation type="journal article" date="2012" name="Insect Biochem. Mol. Biol.">
        <title>Transcriptome and full-length cDNA resources for the mountain pine beetle, Dendroctonus ponderosae Hopkins, a major insect pest of pine forests.</title>
        <authorList>
            <person name="Keeling C.I."/>
            <person name="Henderson H."/>
            <person name="Li M."/>
            <person name="Yuen M."/>
            <person name="Clark E.L."/>
            <person name="Fraser J.D."/>
            <person name="Huber D.P."/>
            <person name="Liao N.Y."/>
            <person name="Roderick Docking T."/>
            <person name="Birol I."/>
            <person name="Chan S.K."/>
            <person name="Taylor G.A."/>
            <person name="Palmquist D."/>
            <person name="Jones S.J."/>
            <person name="Bohlmann J."/>
        </authorList>
    </citation>
    <scope>NUCLEOTIDE SEQUENCE</scope>
    <source>
        <tissue evidence="10">Pupae</tissue>
    </source>
</reference>
<evidence type="ECO:0000256" key="3">
    <source>
        <dbReference type="ARBA" id="ARBA00022989"/>
    </source>
</evidence>
<comment type="subcellular location">
    <subcellularLocation>
        <location evidence="1">Membrane</location>
        <topology evidence="1">Single-pass membrane protein</topology>
    </subcellularLocation>
</comment>
<evidence type="ECO:0000256" key="1">
    <source>
        <dbReference type="ARBA" id="ARBA00004167"/>
    </source>
</evidence>
<evidence type="ECO:0000256" key="2">
    <source>
        <dbReference type="ARBA" id="ARBA00022692"/>
    </source>
</evidence>
<sequence length="264" mass="30077">MSMVAPKLLSSARLSTRLITKLPQRAYVCYALTTPSAQRAPLVASCARFSRNPLECTVLRHSASKAHPSTDNNNEEQGKKLSLFQRFKQMYRDYWYVLLPVHVVTSTAWFGGFYYLAISGVDIPALLESMNMNEKIINTMRNSSMGYLAITYGLYKITTPVRYAVTLGGTTLSINYLRRWGYIKPIPSKERLKEIYAETKEGMKEKKENLMETVHHLQQTVKETKDGIKETKDHIVSSVKESKDSIKSMKQKVISSTHKNQNKP</sequence>
<dbReference type="GO" id="GO:0016020">
    <property type="term" value="C:membrane"/>
    <property type="evidence" value="ECO:0007669"/>
    <property type="project" value="UniProtKB-SubCell"/>
</dbReference>
<dbReference type="InterPro" id="IPR045866">
    <property type="entry name" value="FAM210A/B-like"/>
</dbReference>
<dbReference type="GO" id="GO:0005739">
    <property type="term" value="C:mitochondrion"/>
    <property type="evidence" value="ECO:0007669"/>
    <property type="project" value="TreeGrafter"/>
</dbReference>
<evidence type="ECO:0000256" key="6">
    <source>
        <dbReference type="SAM" id="Coils"/>
    </source>
</evidence>
<feature type="coiled-coil region" evidence="6">
    <location>
        <begin position="189"/>
        <end position="220"/>
    </location>
</feature>
<dbReference type="AlphaFoldDB" id="J3JXS9"/>
<keyword evidence="3 8" id="KW-1133">Transmembrane helix</keyword>
<feature type="compositionally biased region" description="Basic and acidic residues" evidence="7">
    <location>
        <begin position="224"/>
        <end position="247"/>
    </location>
</feature>
<feature type="compositionally biased region" description="Polar residues" evidence="7">
    <location>
        <begin position="253"/>
        <end position="264"/>
    </location>
</feature>
<keyword evidence="2 8" id="KW-0812">Transmembrane</keyword>
<dbReference type="OrthoDB" id="5874039at2759"/>
<dbReference type="Pfam" id="PF06916">
    <property type="entry name" value="FAM210A-B_dom"/>
    <property type="match status" value="1"/>
</dbReference>
<evidence type="ECO:0000256" key="5">
    <source>
        <dbReference type="ARBA" id="ARBA00023136"/>
    </source>
</evidence>
<feature type="domain" description="DUF1279" evidence="9">
    <location>
        <begin position="85"/>
        <end position="171"/>
    </location>
</feature>